<dbReference type="Gene3D" id="2.120.10.30">
    <property type="entry name" value="TolB, C-terminal domain"/>
    <property type="match status" value="1"/>
</dbReference>
<dbReference type="InterPro" id="IPR008969">
    <property type="entry name" value="CarboxyPept-like_regulatory"/>
</dbReference>
<feature type="chain" id="PRO_5016364902" evidence="2">
    <location>
        <begin position="22"/>
        <end position="555"/>
    </location>
</feature>
<evidence type="ECO:0000256" key="1">
    <source>
        <dbReference type="PROSITE-ProRule" id="PRU00473"/>
    </source>
</evidence>
<dbReference type="Gene3D" id="1.25.40.10">
    <property type="entry name" value="Tetratricopeptide repeat domain"/>
    <property type="match status" value="1"/>
</dbReference>
<dbReference type="Pfam" id="PF13620">
    <property type="entry name" value="CarboxypepD_reg"/>
    <property type="match status" value="1"/>
</dbReference>
<gene>
    <name evidence="4" type="ORF">B0I10_1301</name>
</gene>
<dbReference type="SUPFAM" id="SSF82171">
    <property type="entry name" value="DPP6 N-terminal domain-like"/>
    <property type="match status" value="1"/>
</dbReference>
<dbReference type="InterPro" id="IPR011990">
    <property type="entry name" value="TPR-like_helical_dom_sf"/>
</dbReference>
<keyword evidence="2" id="KW-0732">Signal</keyword>
<reference evidence="4 5" key="1">
    <citation type="submission" date="2018-06" db="EMBL/GenBank/DDBJ databases">
        <title>Genomic Encyclopedia of Type Strains, Phase III (KMG-III): the genomes of soil and plant-associated and newly described type strains.</title>
        <authorList>
            <person name="Whitman W."/>
        </authorList>
    </citation>
    <scope>NUCLEOTIDE SEQUENCE [LARGE SCALE GENOMIC DNA]</scope>
    <source>
        <strain evidence="4 5">CGMCC 1.12504</strain>
    </source>
</reference>
<organism evidence="4 5">
    <name type="scientific">Flavobacterium lacus</name>
    <dbReference type="NCBI Taxonomy" id="1353778"/>
    <lineage>
        <taxon>Bacteria</taxon>
        <taxon>Pseudomonadati</taxon>
        <taxon>Bacteroidota</taxon>
        <taxon>Flavobacteriia</taxon>
        <taxon>Flavobacteriales</taxon>
        <taxon>Flavobacteriaceae</taxon>
        <taxon>Flavobacterium</taxon>
    </lineage>
</organism>
<dbReference type="OrthoDB" id="9809364at2"/>
<name>A0A328WQW1_9FLAO</name>
<keyword evidence="1" id="KW-0472">Membrane</keyword>
<dbReference type="InterPro" id="IPR036737">
    <property type="entry name" value="OmpA-like_sf"/>
</dbReference>
<feature type="domain" description="OmpA-like" evidence="3">
    <location>
        <begin position="507"/>
        <end position="555"/>
    </location>
</feature>
<dbReference type="InterPro" id="IPR006665">
    <property type="entry name" value="OmpA-like"/>
</dbReference>
<sequence>MKKIYISMLSIVSLSLTTLSAQNKDTQKADKLFKRLEYVDAAQEYLKLTENGKADGYVYKQLADSYFNTYNAVEATTWYAKAVETPQDAETYHRYAQMLKAQGKYEQANKQMQTFASKAPNDQRAKDFKANPNYLPSLLDKQKKFDIKPLDINSDKSDFGAVLHKDALYFTSARNAARKTYGWNEEPFLDIYKATYNVDGTITNAETVSDLNSKWHDGPSSLSEDGNTIYFSSESFKEKGGFEKDKSINAKLGQVNLYKATYSNGKWSNITQLPFNSNAYSTGNPSLSKDGKTLYFASNRPGSIGGTDIWKVAVNQDGSYGEPENLGSKVNTEGEENFPFVTQDNKTLYFASNGRQGFGGLDVFAYDMTKGESTNLGKPVNSEKDDFAFSVNAEKNIGFLSTNRSGVDNIYLATPVCGVEVITVVTDAKTGKALANASVAIVDEKKNVIATETSAANGQVTYYVECNKAYTIQASKDGYESNIFPVAASKGETRTVEAALNPIDVIVTDTEVVLKPIFFEFNKSNITQEGAFELDKLVQVLKNNPNMVVLAKAHT</sequence>
<evidence type="ECO:0000313" key="4">
    <source>
        <dbReference type="EMBL" id="RAR46204.1"/>
    </source>
</evidence>
<proteinExistence type="predicted"/>
<dbReference type="RefSeq" id="WP_112087420.1">
    <property type="nucleotide sequence ID" value="NZ_QLSV01000030.1"/>
</dbReference>
<keyword evidence="5" id="KW-1185">Reference proteome</keyword>
<dbReference type="Gene3D" id="2.60.40.1120">
    <property type="entry name" value="Carboxypeptidase-like, regulatory domain"/>
    <property type="match status" value="1"/>
</dbReference>
<evidence type="ECO:0000256" key="2">
    <source>
        <dbReference type="SAM" id="SignalP"/>
    </source>
</evidence>
<dbReference type="SUPFAM" id="SSF49464">
    <property type="entry name" value="Carboxypeptidase regulatory domain-like"/>
    <property type="match status" value="1"/>
</dbReference>
<dbReference type="EMBL" id="QLSV01000030">
    <property type="protein sequence ID" value="RAR46204.1"/>
    <property type="molecule type" value="Genomic_DNA"/>
</dbReference>
<evidence type="ECO:0000259" key="3">
    <source>
        <dbReference type="PROSITE" id="PS51123"/>
    </source>
</evidence>
<dbReference type="Pfam" id="PF07676">
    <property type="entry name" value="PD40"/>
    <property type="match status" value="2"/>
</dbReference>
<dbReference type="SUPFAM" id="SSF48452">
    <property type="entry name" value="TPR-like"/>
    <property type="match status" value="1"/>
</dbReference>
<comment type="caution">
    <text evidence="4">The sequence shown here is derived from an EMBL/GenBank/DDBJ whole genome shotgun (WGS) entry which is preliminary data.</text>
</comment>
<dbReference type="PROSITE" id="PS51123">
    <property type="entry name" value="OMPA_2"/>
    <property type="match status" value="1"/>
</dbReference>
<dbReference type="Gene3D" id="3.30.1330.60">
    <property type="entry name" value="OmpA-like domain"/>
    <property type="match status" value="1"/>
</dbReference>
<dbReference type="Proteomes" id="UP000249518">
    <property type="component" value="Unassembled WGS sequence"/>
</dbReference>
<evidence type="ECO:0000313" key="5">
    <source>
        <dbReference type="Proteomes" id="UP000249518"/>
    </source>
</evidence>
<protein>
    <submittedName>
        <fullName evidence="4">WD40 repeat protein</fullName>
    </submittedName>
</protein>
<dbReference type="AlphaFoldDB" id="A0A328WQW1"/>
<dbReference type="InterPro" id="IPR011659">
    <property type="entry name" value="WD40"/>
</dbReference>
<dbReference type="GO" id="GO:0016020">
    <property type="term" value="C:membrane"/>
    <property type="evidence" value="ECO:0007669"/>
    <property type="project" value="UniProtKB-UniRule"/>
</dbReference>
<accession>A0A328WQW1</accession>
<feature type="non-terminal residue" evidence="4">
    <location>
        <position position="555"/>
    </location>
</feature>
<dbReference type="SUPFAM" id="SSF103088">
    <property type="entry name" value="OmpA-like"/>
    <property type="match status" value="1"/>
</dbReference>
<dbReference type="InterPro" id="IPR011042">
    <property type="entry name" value="6-blade_b-propeller_TolB-like"/>
</dbReference>
<feature type="signal peptide" evidence="2">
    <location>
        <begin position="1"/>
        <end position="21"/>
    </location>
</feature>